<keyword evidence="2" id="KW-1185">Reference proteome</keyword>
<organism evidence="1 2">
    <name type="scientific">Halioglobus japonicus</name>
    <dbReference type="NCBI Taxonomy" id="930805"/>
    <lineage>
        <taxon>Bacteria</taxon>
        <taxon>Pseudomonadati</taxon>
        <taxon>Pseudomonadota</taxon>
        <taxon>Gammaproteobacteria</taxon>
        <taxon>Cellvibrionales</taxon>
        <taxon>Halieaceae</taxon>
        <taxon>Halioglobus</taxon>
    </lineage>
</organism>
<dbReference type="KEGG" id="hja:BST95_00340"/>
<accession>A0AAP8SLQ5</accession>
<sequence length="70" mass="7977">MKMFGQKLMSSKNCALGISHQRSRPTLFAIPIQKQLCWESKAGGNSRQLMVSSPTMFIVTEYMDWPINLI</sequence>
<comment type="caution">
    <text evidence="1">The sequence shown here is derived from an EMBL/GenBank/DDBJ whole genome shotgun (WGS) entry which is preliminary data.</text>
</comment>
<dbReference type="EMBL" id="PKUR01000005">
    <property type="protein sequence ID" value="PLW84782.1"/>
    <property type="molecule type" value="Genomic_DNA"/>
</dbReference>
<gene>
    <name evidence="1" type="ORF">C0029_17430</name>
</gene>
<evidence type="ECO:0000313" key="2">
    <source>
        <dbReference type="Proteomes" id="UP000235162"/>
    </source>
</evidence>
<evidence type="ECO:0000313" key="1">
    <source>
        <dbReference type="EMBL" id="PLW84782.1"/>
    </source>
</evidence>
<dbReference type="AlphaFoldDB" id="A0AAP8SLQ5"/>
<reference evidence="1 2" key="1">
    <citation type="submission" date="2018-01" db="EMBL/GenBank/DDBJ databases">
        <title>The draft genome sequence of Halioglobus japonicus S1-36.</title>
        <authorList>
            <person name="Du Z.-J."/>
            <person name="Shi M.-J."/>
        </authorList>
    </citation>
    <scope>NUCLEOTIDE SEQUENCE [LARGE SCALE GENOMIC DNA]</scope>
    <source>
        <strain evidence="1 2">S1-36</strain>
    </source>
</reference>
<proteinExistence type="predicted"/>
<dbReference type="Proteomes" id="UP000235162">
    <property type="component" value="Unassembled WGS sequence"/>
</dbReference>
<protein>
    <submittedName>
        <fullName evidence="1">Uncharacterized protein</fullName>
    </submittedName>
</protein>
<name>A0AAP8SLQ5_9GAMM</name>